<dbReference type="AlphaFoldDB" id="A0AAD8P3I4"/>
<dbReference type="Proteomes" id="UP001229421">
    <property type="component" value="Unassembled WGS sequence"/>
</dbReference>
<proteinExistence type="predicted"/>
<gene>
    <name evidence="1" type="ORF">QVD17_03603</name>
</gene>
<evidence type="ECO:0008006" key="3">
    <source>
        <dbReference type="Google" id="ProtNLM"/>
    </source>
</evidence>
<protein>
    <recommendedName>
        <fullName evidence="3">FBD domain-containing protein</fullName>
    </recommendedName>
</protein>
<dbReference type="InterPro" id="IPR032675">
    <property type="entry name" value="LRR_dom_sf"/>
</dbReference>
<sequence>MEATFKLCLMLEGYADCDENPIVDLFKFLPSIEHLTTWGYLNTVDVDYAQEEFPASLIHLKYFCIEDLCVDKYGLTFLGVLTKCSPNLEKIKLRVDVSDELDSDQMKEFSVILEKYSDVWLEHLNELEILFLVYEELEVMFFNFILARSPNLSKVVLYSPRVDDRDEELEMLETLFSAPRPPNAPPVKIILKTQRRFEAFRSFDDQD</sequence>
<name>A0AAD8P3I4_TARER</name>
<evidence type="ECO:0000313" key="1">
    <source>
        <dbReference type="EMBL" id="KAK1437805.1"/>
    </source>
</evidence>
<evidence type="ECO:0000313" key="2">
    <source>
        <dbReference type="Proteomes" id="UP001229421"/>
    </source>
</evidence>
<organism evidence="1 2">
    <name type="scientific">Tagetes erecta</name>
    <name type="common">African marigold</name>
    <dbReference type="NCBI Taxonomy" id="13708"/>
    <lineage>
        <taxon>Eukaryota</taxon>
        <taxon>Viridiplantae</taxon>
        <taxon>Streptophyta</taxon>
        <taxon>Embryophyta</taxon>
        <taxon>Tracheophyta</taxon>
        <taxon>Spermatophyta</taxon>
        <taxon>Magnoliopsida</taxon>
        <taxon>eudicotyledons</taxon>
        <taxon>Gunneridae</taxon>
        <taxon>Pentapetalae</taxon>
        <taxon>asterids</taxon>
        <taxon>campanulids</taxon>
        <taxon>Asterales</taxon>
        <taxon>Asteraceae</taxon>
        <taxon>Asteroideae</taxon>
        <taxon>Heliantheae alliance</taxon>
        <taxon>Tageteae</taxon>
        <taxon>Tagetes</taxon>
    </lineage>
</organism>
<keyword evidence="2" id="KW-1185">Reference proteome</keyword>
<dbReference type="EMBL" id="JAUHHV010000001">
    <property type="protein sequence ID" value="KAK1437805.1"/>
    <property type="molecule type" value="Genomic_DNA"/>
</dbReference>
<accession>A0AAD8P3I4</accession>
<comment type="caution">
    <text evidence="1">The sequence shown here is derived from an EMBL/GenBank/DDBJ whole genome shotgun (WGS) entry which is preliminary data.</text>
</comment>
<dbReference type="Gene3D" id="3.80.10.10">
    <property type="entry name" value="Ribonuclease Inhibitor"/>
    <property type="match status" value="1"/>
</dbReference>
<reference evidence="1" key="1">
    <citation type="journal article" date="2023" name="bioRxiv">
        <title>Improved chromosome-level genome assembly for marigold (Tagetes erecta).</title>
        <authorList>
            <person name="Jiang F."/>
            <person name="Yuan L."/>
            <person name="Wang S."/>
            <person name="Wang H."/>
            <person name="Xu D."/>
            <person name="Wang A."/>
            <person name="Fan W."/>
        </authorList>
    </citation>
    <scope>NUCLEOTIDE SEQUENCE</scope>
    <source>
        <strain evidence="1">WSJ</strain>
        <tissue evidence="1">Leaf</tissue>
    </source>
</reference>